<dbReference type="EMBL" id="BAAADG010000001">
    <property type="protein sequence ID" value="GAA0214631.1"/>
    <property type="molecule type" value="Genomic_DNA"/>
</dbReference>
<dbReference type="InterPro" id="IPR029063">
    <property type="entry name" value="SAM-dependent_MTases_sf"/>
</dbReference>
<evidence type="ECO:0000256" key="6">
    <source>
        <dbReference type="ARBA" id="ARBA00022679"/>
    </source>
</evidence>
<evidence type="ECO:0000256" key="2">
    <source>
        <dbReference type="ARBA" id="ARBA00005269"/>
    </source>
</evidence>
<dbReference type="PIRSF" id="PIRSF004553">
    <property type="entry name" value="CHP00095"/>
    <property type="match status" value="1"/>
</dbReference>
<evidence type="ECO:0000313" key="11">
    <source>
        <dbReference type="Proteomes" id="UP001501476"/>
    </source>
</evidence>
<keyword evidence="6" id="KW-0808">Transferase</keyword>
<dbReference type="Proteomes" id="UP001501476">
    <property type="component" value="Unassembled WGS sequence"/>
</dbReference>
<dbReference type="InterPro" id="IPR004398">
    <property type="entry name" value="RNA_MeTrfase_RsmD"/>
</dbReference>
<comment type="function">
    <text evidence="1">Specifically methylates the guanine in position 966 of 16S rRNA in the assembled 30S particle.</text>
</comment>
<organism evidence="10 11">
    <name type="scientific">Methylophaga marina</name>
    <dbReference type="NCBI Taxonomy" id="45495"/>
    <lineage>
        <taxon>Bacteria</taxon>
        <taxon>Pseudomonadati</taxon>
        <taxon>Pseudomonadota</taxon>
        <taxon>Gammaproteobacteria</taxon>
        <taxon>Thiotrichales</taxon>
        <taxon>Piscirickettsiaceae</taxon>
        <taxon>Methylophaga</taxon>
    </lineage>
</organism>
<dbReference type="EC" id="2.1.1.171" evidence="3"/>
<evidence type="ECO:0000256" key="5">
    <source>
        <dbReference type="ARBA" id="ARBA00022603"/>
    </source>
</evidence>
<sequence length="145" mass="15810">MGGSRCLDLFAGSGALGFEAASRGAAEVVLIENNQQAFLQLKQNADTLKASNCVIKNSSANQAIIESTIPFDIVFIDPPYQADLWTDTAENLVSQGILSQGALIYLEYPAKQDMPILPTSWHLLKEKKAGDVKYCLFEFHAGEQD</sequence>
<dbReference type="InterPro" id="IPR002052">
    <property type="entry name" value="DNA_methylase_N6_adenine_CS"/>
</dbReference>
<evidence type="ECO:0000256" key="1">
    <source>
        <dbReference type="ARBA" id="ARBA00002649"/>
    </source>
</evidence>
<dbReference type="SUPFAM" id="SSF53335">
    <property type="entry name" value="S-adenosyl-L-methionine-dependent methyltransferases"/>
    <property type="match status" value="1"/>
</dbReference>
<keyword evidence="11" id="KW-1185">Reference proteome</keyword>
<gene>
    <name evidence="10" type="ORF">GCM10008964_02730</name>
</gene>
<evidence type="ECO:0000256" key="9">
    <source>
        <dbReference type="ARBA" id="ARBA00048326"/>
    </source>
</evidence>
<dbReference type="Gene3D" id="3.40.50.150">
    <property type="entry name" value="Vaccinia Virus protein VP39"/>
    <property type="match status" value="1"/>
</dbReference>
<dbReference type="PROSITE" id="PS00092">
    <property type="entry name" value="N6_MTASE"/>
    <property type="match status" value="1"/>
</dbReference>
<protein>
    <recommendedName>
        <fullName evidence="4">Ribosomal RNA small subunit methyltransferase D</fullName>
        <ecNumber evidence="3">2.1.1.171</ecNumber>
    </recommendedName>
    <alternativeName>
        <fullName evidence="7">16S rRNA m2G966 methyltransferase</fullName>
    </alternativeName>
    <alternativeName>
        <fullName evidence="8">rRNA (guanine-N(2)-)-methyltransferase</fullName>
    </alternativeName>
</protein>
<reference evidence="10 11" key="1">
    <citation type="journal article" date="2019" name="Int. J. Syst. Evol. Microbiol.">
        <title>The Global Catalogue of Microorganisms (GCM) 10K type strain sequencing project: providing services to taxonomists for standard genome sequencing and annotation.</title>
        <authorList>
            <consortium name="The Broad Institute Genomics Platform"/>
            <consortium name="The Broad Institute Genome Sequencing Center for Infectious Disease"/>
            <person name="Wu L."/>
            <person name="Ma J."/>
        </authorList>
    </citation>
    <scope>NUCLEOTIDE SEQUENCE [LARGE SCALE GENOMIC DNA]</scope>
    <source>
        <strain evidence="10 11">JCM 6886</strain>
    </source>
</reference>
<dbReference type="CDD" id="cd02440">
    <property type="entry name" value="AdoMet_MTases"/>
    <property type="match status" value="1"/>
</dbReference>
<comment type="similarity">
    <text evidence="2">Belongs to the methyltransferase superfamily. RsmD family.</text>
</comment>
<dbReference type="PANTHER" id="PTHR43542:SF1">
    <property type="entry name" value="METHYLTRANSFERASE"/>
    <property type="match status" value="1"/>
</dbReference>
<proteinExistence type="inferred from homology"/>
<keyword evidence="5" id="KW-0489">Methyltransferase</keyword>
<evidence type="ECO:0000256" key="7">
    <source>
        <dbReference type="ARBA" id="ARBA00031268"/>
    </source>
</evidence>
<name>A0ABN0T7Y6_9GAMM</name>
<accession>A0ABN0T7Y6</accession>
<evidence type="ECO:0000313" key="10">
    <source>
        <dbReference type="EMBL" id="GAA0214631.1"/>
    </source>
</evidence>
<evidence type="ECO:0000256" key="8">
    <source>
        <dbReference type="ARBA" id="ARBA00033371"/>
    </source>
</evidence>
<comment type="caution">
    <text evidence="10">The sequence shown here is derived from an EMBL/GenBank/DDBJ whole genome shotgun (WGS) entry which is preliminary data.</text>
</comment>
<dbReference type="Pfam" id="PF03602">
    <property type="entry name" value="Cons_hypoth95"/>
    <property type="match status" value="1"/>
</dbReference>
<evidence type="ECO:0000256" key="3">
    <source>
        <dbReference type="ARBA" id="ARBA00012141"/>
    </source>
</evidence>
<dbReference type="NCBIfam" id="TIGR00095">
    <property type="entry name" value="16S rRNA (guanine(966)-N(2))-methyltransferase RsmD"/>
    <property type="match status" value="1"/>
</dbReference>
<dbReference type="PANTHER" id="PTHR43542">
    <property type="entry name" value="METHYLTRANSFERASE"/>
    <property type="match status" value="1"/>
</dbReference>
<evidence type="ECO:0000256" key="4">
    <source>
        <dbReference type="ARBA" id="ARBA00013682"/>
    </source>
</evidence>
<comment type="catalytic activity">
    <reaction evidence="9">
        <text>guanosine(966) in 16S rRNA + S-adenosyl-L-methionine = N(2)-methylguanosine(966) in 16S rRNA + S-adenosyl-L-homocysteine + H(+)</text>
        <dbReference type="Rhea" id="RHEA:23548"/>
        <dbReference type="Rhea" id="RHEA-COMP:10211"/>
        <dbReference type="Rhea" id="RHEA-COMP:10212"/>
        <dbReference type="ChEBI" id="CHEBI:15378"/>
        <dbReference type="ChEBI" id="CHEBI:57856"/>
        <dbReference type="ChEBI" id="CHEBI:59789"/>
        <dbReference type="ChEBI" id="CHEBI:74269"/>
        <dbReference type="ChEBI" id="CHEBI:74481"/>
        <dbReference type="EC" id="2.1.1.171"/>
    </reaction>
</comment>